<dbReference type="Gene3D" id="3.20.20.60">
    <property type="entry name" value="Phosphoenolpyruvate-binding domains"/>
    <property type="match status" value="1"/>
</dbReference>
<keyword evidence="2" id="KW-1185">Reference proteome</keyword>
<comment type="caution">
    <text evidence="1">The sequence shown here is derived from an EMBL/GenBank/DDBJ whole genome shotgun (WGS) entry which is preliminary data.</text>
</comment>
<reference evidence="1" key="1">
    <citation type="submission" date="2022-04" db="EMBL/GenBank/DDBJ databases">
        <title>A functionally conserved STORR gene fusion in Papaver species that diverged 16.8 million years ago.</title>
        <authorList>
            <person name="Catania T."/>
        </authorList>
    </citation>
    <scope>NUCLEOTIDE SEQUENCE</scope>
    <source>
        <strain evidence="1">S-188037</strain>
    </source>
</reference>
<name>A0AAD4SV11_9MAGN</name>
<dbReference type="EMBL" id="JAJJMB010008256">
    <property type="protein sequence ID" value="KAI3924905.1"/>
    <property type="molecule type" value="Genomic_DNA"/>
</dbReference>
<sequence length="77" mass="8838">MSVASDHRLKVVRQMIMVGMLGHRKVASGLLLPYQRFDFEGISHALDGLNVTNRLLDPALHEFRPKGDRCQHWCDPR</sequence>
<dbReference type="SUPFAM" id="SSF51621">
    <property type="entry name" value="Phosphoenolpyruvate/pyruvate domain"/>
    <property type="match status" value="1"/>
</dbReference>
<gene>
    <name evidence="1" type="ORF">MKW98_031156</name>
</gene>
<dbReference type="PANTHER" id="PTHR22931:SF9">
    <property type="entry name" value="PYRUVATE, PHOSPHATE DIKINASE 1, CHLOROPLASTIC"/>
    <property type="match status" value="1"/>
</dbReference>
<proteinExistence type="predicted"/>
<dbReference type="PANTHER" id="PTHR22931">
    <property type="entry name" value="PHOSPHOENOLPYRUVATE DIKINASE-RELATED"/>
    <property type="match status" value="1"/>
</dbReference>
<protein>
    <submittedName>
        <fullName evidence="1">Uncharacterized protein</fullName>
    </submittedName>
</protein>
<accession>A0AAD4SV11</accession>
<evidence type="ECO:0000313" key="1">
    <source>
        <dbReference type="EMBL" id="KAI3924905.1"/>
    </source>
</evidence>
<dbReference type="InterPro" id="IPR040442">
    <property type="entry name" value="Pyrv_kinase-like_dom_sf"/>
</dbReference>
<dbReference type="InterPro" id="IPR015813">
    <property type="entry name" value="Pyrv/PenolPyrv_kinase-like_dom"/>
</dbReference>
<dbReference type="GO" id="GO:0050242">
    <property type="term" value="F:pyruvate, phosphate dikinase activity"/>
    <property type="evidence" value="ECO:0007669"/>
    <property type="project" value="InterPro"/>
</dbReference>
<dbReference type="Proteomes" id="UP001202328">
    <property type="component" value="Unassembled WGS sequence"/>
</dbReference>
<organism evidence="1 2">
    <name type="scientific">Papaver atlanticum</name>
    <dbReference type="NCBI Taxonomy" id="357466"/>
    <lineage>
        <taxon>Eukaryota</taxon>
        <taxon>Viridiplantae</taxon>
        <taxon>Streptophyta</taxon>
        <taxon>Embryophyta</taxon>
        <taxon>Tracheophyta</taxon>
        <taxon>Spermatophyta</taxon>
        <taxon>Magnoliopsida</taxon>
        <taxon>Ranunculales</taxon>
        <taxon>Papaveraceae</taxon>
        <taxon>Papaveroideae</taxon>
        <taxon>Papaver</taxon>
    </lineage>
</organism>
<dbReference type="InterPro" id="IPR010121">
    <property type="entry name" value="Pyruvate_phosphate_dikinase"/>
</dbReference>
<dbReference type="AlphaFoldDB" id="A0AAD4SV11"/>
<evidence type="ECO:0000313" key="2">
    <source>
        <dbReference type="Proteomes" id="UP001202328"/>
    </source>
</evidence>